<evidence type="ECO:0000313" key="15">
    <source>
        <dbReference type="Proteomes" id="UP000789803"/>
    </source>
</evidence>
<dbReference type="InterPro" id="IPR013556">
    <property type="entry name" value="Flag_M-ring_C"/>
</dbReference>
<keyword evidence="4" id="KW-1003">Cell membrane</keyword>
<comment type="caution">
    <text evidence="14">The sequence shown here is derived from an EMBL/GenBank/DDBJ whole genome shotgun (WGS) entry which is preliminary data.</text>
</comment>
<dbReference type="PANTHER" id="PTHR30046">
    <property type="entry name" value="FLAGELLAR M-RING PROTEIN"/>
    <property type="match status" value="1"/>
</dbReference>
<keyword evidence="14" id="KW-0969">Cilium</keyword>
<dbReference type="InterPro" id="IPR006182">
    <property type="entry name" value="FliF_N_dom"/>
</dbReference>
<dbReference type="InterPro" id="IPR043427">
    <property type="entry name" value="YscJ/FliF"/>
</dbReference>
<dbReference type="Pfam" id="PF08345">
    <property type="entry name" value="YscJ_FliF_C"/>
    <property type="match status" value="1"/>
</dbReference>
<comment type="function">
    <text evidence="9">The M ring may be actively involved in energy transduction.</text>
</comment>
<keyword evidence="14" id="KW-0966">Cell projection</keyword>
<sequence length="566" mass="63391">MDFKALLQQIAGLYQKLTNKQKIVIATSVVVVVGFLVFLTMFKSKHESYAGYSVLFENISPNDSALIIDQLNKDGVSYKLANEGTILVPTADVYKERIAVATLGIPKESKIGFEIFDKQEFGATDADQRVKYQRAVEGELARTIQSLAPIQKAIVRIAFPKETVFTERQTLPTASVVLELKAGGSLSQKQIFGIKNLVAASVTNLSTENVKIVNQDGIALGEEDGGFDSDMIAQQIRYKREFENNYEQKIINVIAPIVGGESRVVAKVNIDFDFDKKDSQSEVYDPNNVIRSESNIEESRQGRSPNEIQGVPGAVSNIGPVEGLDDSSLQEQYSKSSQQTNYEISRKITNIKGQFATINRVSAAVVVDGKYERKKDENGNDTNEVVFVPLSEAQKASITNLIKQAIGFNASRGDEVTLDSFEFNLGEILSTSQKVNGFMQDYVMPLMPLLKYIFALLLLYILYKKVIVPFMQKMLEDAKDDEDELDLEHLESIDIDDEDTLEKFKAAKRKVEEQLGLTGDFNEDELKYDVLLEKMKAIVQERNEEISILLQDMVKNDSEFNVRKEL</sequence>
<dbReference type="InterPro" id="IPR045851">
    <property type="entry name" value="AMP-bd_C_sf"/>
</dbReference>
<dbReference type="NCBIfam" id="TIGR00206">
    <property type="entry name" value="fliF"/>
    <property type="match status" value="1"/>
</dbReference>
<feature type="domain" description="Flagellar M-ring C-terminal" evidence="13">
    <location>
        <begin position="256"/>
        <end position="423"/>
    </location>
</feature>
<evidence type="ECO:0000256" key="8">
    <source>
        <dbReference type="ARBA" id="ARBA00023143"/>
    </source>
</evidence>
<evidence type="ECO:0000256" key="1">
    <source>
        <dbReference type="ARBA" id="ARBA00004117"/>
    </source>
</evidence>
<proteinExistence type="inferred from homology"/>
<evidence type="ECO:0000259" key="12">
    <source>
        <dbReference type="Pfam" id="PF01514"/>
    </source>
</evidence>
<evidence type="ECO:0000256" key="4">
    <source>
        <dbReference type="ARBA" id="ARBA00022475"/>
    </source>
</evidence>
<evidence type="ECO:0000256" key="11">
    <source>
        <dbReference type="SAM" id="Phobius"/>
    </source>
</evidence>
<feature type="transmembrane region" description="Helical" evidence="11">
    <location>
        <begin position="23"/>
        <end position="42"/>
    </location>
</feature>
<dbReference type="EMBL" id="CAJHOF010000006">
    <property type="protein sequence ID" value="CAD7288217.1"/>
    <property type="molecule type" value="Genomic_DNA"/>
</dbReference>
<keyword evidence="8 9" id="KW-0975">Bacterial flagellum</keyword>
<keyword evidence="14" id="KW-0282">Flagellum</keyword>
<evidence type="ECO:0000313" key="14">
    <source>
        <dbReference type="EMBL" id="CAD7288217.1"/>
    </source>
</evidence>
<dbReference type="Gene3D" id="3.30.300.30">
    <property type="match status" value="1"/>
</dbReference>
<evidence type="ECO:0000256" key="6">
    <source>
        <dbReference type="ARBA" id="ARBA00022989"/>
    </source>
</evidence>
<dbReference type="Pfam" id="PF01514">
    <property type="entry name" value="YscJ_FliF"/>
    <property type="match status" value="1"/>
</dbReference>
<evidence type="ECO:0000256" key="7">
    <source>
        <dbReference type="ARBA" id="ARBA00023136"/>
    </source>
</evidence>
<reference evidence="14 15" key="1">
    <citation type="submission" date="2020-11" db="EMBL/GenBank/DDBJ databases">
        <authorList>
            <person name="Peeters C."/>
        </authorList>
    </citation>
    <scope>NUCLEOTIDE SEQUENCE [LARGE SCALE GENOMIC DNA]</scope>
    <source>
        <strain evidence="14 15">LMG 7974</strain>
    </source>
</reference>
<comment type="subcellular location">
    <subcellularLocation>
        <location evidence="1 9">Bacterial flagellum basal body</location>
    </subcellularLocation>
    <subcellularLocation>
        <location evidence="2">Cell membrane</location>
        <topology evidence="2">Multi-pass membrane protein</topology>
    </subcellularLocation>
</comment>
<keyword evidence="15" id="KW-1185">Reference proteome</keyword>
<feature type="transmembrane region" description="Helical" evidence="11">
    <location>
        <begin position="442"/>
        <end position="463"/>
    </location>
</feature>
<dbReference type="PANTHER" id="PTHR30046:SF0">
    <property type="entry name" value="FLAGELLAR M-RING PROTEIN"/>
    <property type="match status" value="1"/>
</dbReference>
<organism evidence="14 15">
    <name type="scientific">Campylobacter majalis</name>
    <dbReference type="NCBI Taxonomy" id="2790656"/>
    <lineage>
        <taxon>Bacteria</taxon>
        <taxon>Pseudomonadati</taxon>
        <taxon>Campylobacterota</taxon>
        <taxon>Epsilonproteobacteria</taxon>
        <taxon>Campylobacterales</taxon>
        <taxon>Campylobacteraceae</taxon>
        <taxon>Campylobacter</taxon>
    </lineage>
</organism>
<keyword evidence="7 11" id="KW-0472">Membrane</keyword>
<evidence type="ECO:0000256" key="3">
    <source>
        <dbReference type="ARBA" id="ARBA00007971"/>
    </source>
</evidence>
<feature type="domain" description="Flagellar M-ring N-terminal" evidence="12">
    <location>
        <begin position="51"/>
        <end position="220"/>
    </location>
</feature>
<gene>
    <name evidence="14" type="primary">fliF</name>
    <name evidence="14" type="ORF">LMG7974_00899</name>
</gene>
<dbReference type="RefSeq" id="WP_229932699.1">
    <property type="nucleotide sequence ID" value="NZ_CAJHOF010000006.1"/>
</dbReference>
<evidence type="ECO:0000256" key="10">
    <source>
        <dbReference type="SAM" id="MobiDB-lite"/>
    </source>
</evidence>
<accession>A0ABN7KBH1</accession>
<dbReference type="PIRSF" id="PIRSF004862">
    <property type="entry name" value="FliF"/>
    <property type="match status" value="1"/>
</dbReference>
<keyword evidence="6 11" id="KW-1133">Transmembrane helix</keyword>
<evidence type="ECO:0000256" key="5">
    <source>
        <dbReference type="ARBA" id="ARBA00022692"/>
    </source>
</evidence>
<evidence type="ECO:0000256" key="2">
    <source>
        <dbReference type="ARBA" id="ARBA00004651"/>
    </source>
</evidence>
<feature type="region of interest" description="Disordered" evidence="10">
    <location>
        <begin position="291"/>
        <end position="331"/>
    </location>
</feature>
<dbReference type="PRINTS" id="PR01009">
    <property type="entry name" value="FLGMRINGFLIF"/>
</dbReference>
<dbReference type="Proteomes" id="UP000789803">
    <property type="component" value="Unassembled WGS sequence"/>
</dbReference>
<name>A0ABN7KBH1_9BACT</name>
<evidence type="ECO:0000259" key="13">
    <source>
        <dbReference type="Pfam" id="PF08345"/>
    </source>
</evidence>
<dbReference type="InterPro" id="IPR000067">
    <property type="entry name" value="FlgMring_FliF"/>
</dbReference>
<keyword evidence="5 11" id="KW-0812">Transmembrane</keyword>
<comment type="similarity">
    <text evidence="3 9">Belongs to the FliF family.</text>
</comment>
<protein>
    <recommendedName>
        <fullName evidence="9">Flagellar M-ring protein</fullName>
    </recommendedName>
</protein>
<evidence type="ECO:0000256" key="9">
    <source>
        <dbReference type="PIRNR" id="PIRNR004862"/>
    </source>
</evidence>